<evidence type="ECO:0000313" key="5">
    <source>
        <dbReference type="EMBL" id="MBL1076148.1"/>
    </source>
</evidence>
<dbReference type="RefSeq" id="WP_201948711.1">
    <property type="nucleotide sequence ID" value="NZ_JAERRJ010000006.1"/>
</dbReference>
<dbReference type="Pfam" id="PF00004">
    <property type="entry name" value="AAA"/>
    <property type="match status" value="1"/>
</dbReference>
<dbReference type="Gene3D" id="3.40.50.300">
    <property type="entry name" value="P-loop containing nucleotide triphosphate hydrolases"/>
    <property type="match status" value="1"/>
</dbReference>
<protein>
    <submittedName>
        <fullName evidence="5">ATP-binding protein</fullName>
    </submittedName>
</protein>
<dbReference type="SUPFAM" id="SSF52540">
    <property type="entry name" value="P-loop containing nucleoside triphosphate hydrolases"/>
    <property type="match status" value="1"/>
</dbReference>
<accession>A0ABS1MAE0</accession>
<dbReference type="InterPro" id="IPR027417">
    <property type="entry name" value="P-loop_NTPase"/>
</dbReference>
<keyword evidence="6" id="KW-1185">Reference proteome</keyword>
<dbReference type="PANTHER" id="PTHR23073">
    <property type="entry name" value="26S PROTEASOME REGULATORY SUBUNIT"/>
    <property type="match status" value="1"/>
</dbReference>
<reference evidence="5 6" key="1">
    <citation type="submission" date="2021-01" db="EMBL/GenBank/DDBJ databases">
        <title>WGS of actinomycetes isolated from Thailand.</title>
        <authorList>
            <person name="Thawai C."/>
        </authorList>
    </citation>
    <scope>NUCLEOTIDE SEQUENCE [LARGE SCALE GENOMIC DNA]</scope>
    <source>
        <strain evidence="5 6">LPG 2</strain>
    </source>
</reference>
<keyword evidence="3 5" id="KW-0067">ATP-binding</keyword>
<organism evidence="5 6">
    <name type="scientific">Nocardia acididurans</name>
    <dbReference type="NCBI Taxonomy" id="2802282"/>
    <lineage>
        <taxon>Bacteria</taxon>
        <taxon>Bacillati</taxon>
        <taxon>Actinomycetota</taxon>
        <taxon>Actinomycetes</taxon>
        <taxon>Mycobacteriales</taxon>
        <taxon>Nocardiaceae</taxon>
        <taxon>Nocardia</taxon>
    </lineage>
</organism>
<keyword evidence="2" id="KW-0547">Nucleotide-binding</keyword>
<dbReference type="Gene3D" id="1.10.8.60">
    <property type="match status" value="1"/>
</dbReference>
<dbReference type="SMART" id="SM00382">
    <property type="entry name" value="AAA"/>
    <property type="match status" value="1"/>
</dbReference>
<feature type="domain" description="AAA+ ATPase" evidence="4">
    <location>
        <begin position="199"/>
        <end position="326"/>
    </location>
</feature>
<dbReference type="CDD" id="cd19481">
    <property type="entry name" value="RecA-like_protease"/>
    <property type="match status" value="1"/>
</dbReference>
<name>A0ABS1MAE0_9NOCA</name>
<comment type="similarity">
    <text evidence="1">Belongs to the AAA ATPase family.</text>
</comment>
<sequence length="417" mass="44918">MVNQTWRAWEHANLQRGVDAYLAERGQADWFGLSGAHRSGDDVMGLLYSSIHHGHYRLGAPDFVTVAIGPDEVTEAVQFGLAATTAPDGTPVILCVRGSNPHFGSENCQVEVLAADRVTATVTRNRIEQLMDAHNVFRGQVLSFGYSEHRRNELISFLPRPHLAADEVVLPEGALELIERHTVAIAEHRTELLAAGQHVKRGLLLHGPPGTGKTHTVRYLMNRLSDSTVIVLTGAAMGLIEHAANLARKLQPSVVVVEDVDLIARDRSYSPTGHPLLFSLLDAMDGIGGDADVTFLLTTNRAGDLEEALADRPGRVDLAVEIPRPDARGREALLRLYSRGMKVTADPAPIIAATEGQTASFIKELLRRAALRAIICRPDEVGTVVGDADLAGALAEMNDNAATLTRTLLGAPPEPGD</sequence>
<evidence type="ECO:0000259" key="4">
    <source>
        <dbReference type="SMART" id="SM00382"/>
    </source>
</evidence>
<dbReference type="InterPro" id="IPR050221">
    <property type="entry name" value="26S_Proteasome_ATPase"/>
</dbReference>
<evidence type="ECO:0000256" key="3">
    <source>
        <dbReference type="ARBA" id="ARBA00022840"/>
    </source>
</evidence>
<evidence type="ECO:0000256" key="2">
    <source>
        <dbReference type="ARBA" id="ARBA00022741"/>
    </source>
</evidence>
<proteinExistence type="inferred from homology"/>
<dbReference type="GO" id="GO:0005524">
    <property type="term" value="F:ATP binding"/>
    <property type="evidence" value="ECO:0007669"/>
    <property type="project" value="UniProtKB-KW"/>
</dbReference>
<evidence type="ECO:0000313" key="6">
    <source>
        <dbReference type="Proteomes" id="UP000602198"/>
    </source>
</evidence>
<comment type="caution">
    <text evidence="5">The sequence shown here is derived from an EMBL/GenBank/DDBJ whole genome shotgun (WGS) entry which is preliminary data.</text>
</comment>
<dbReference type="InterPro" id="IPR003959">
    <property type="entry name" value="ATPase_AAA_core"/>
</dbReference>
<gene>
    <name evidence="5" type="ORF">JK358_17255</name>
</gene>
<evidence type="ECO:0000256" key="1">
    <source>
        <dbReference type="ARBA" id="ARBA00006914"/>
    </source>
</evidence>
<dbReference type="EMBL" id="JAERRJ010000006">
    <property type="protein sequence ID" value="MBL1076148.1"/>
    <property type="molecule type" value="Genomic_DNA"/>
</dbReference>
<dbReference type="Proteomes" id="UP000602198">
    <property type="component" value="Unassembled WGS sequence"/>
</dbReference>
<dbReference type="InterPro" id="IPR003593">
    <property type="entry name" value="AAA+_ATPase"/>
</dbReference>